<name>F4PHU8_CACFS</name>
<sequence>MKEISKSGVFLGITFGGILLSGRALLGDDDVLLIKSLDTNKNEERVEGDEGVEEDEKNEVEVIDYRCSNVLNNMT</sequence>
<protein>
    <submittedName>
        <fullName evidence="1">Uncharacterized protein</fullName>
    </submittedName>
</protein>
<gene>
    <name evidence="1" type="ORF">DFA_03530</name>
</gene>
<proteinExistence type="predicted"/>
<dbReference type="RefSeq" id="XP_004363133.1">
    <property type="nucleotide sequence ID" value="XM_004363076.1"/>
</dbReference>
<organism evidence="1 2">
    <name type="scientific">Cavenderia fasciculata</name>
    <name type="common">Slime mold</name>
    <name type="synonym">Dictyostelium fasciculatum</name>
    <dbReference type="NCBI Taxonomy" id="261658"/>
    <lineage>
        <taxon>Eukaryota</taxon>
        <taxon>Amoebozoa</taxon>
        <taxon>Evosea</taxon>
        <taxon>Eumycetozoa</taxon>
        <taxon>Dictyostelia</taxon>
        <taxon>Acytosteliales</taxon>
        <taxon>Cavenderiaceae</taxon>
        <taxon>Cavenderia</taxon>
    </lineage>
</organism>
<evidence type="ECO:0000313" key="2">
    <source>
        <dbReference type="Proteomes" id="UP000007797"/>
    </source>
</evidence>
<evidence type="ECO:0000313" key="1">
    <source>
        <dbReference type="EMBL" id="EGG25282.1"/>
    </source>
</evidence>
<accession>F4PHU8</accession>
<dbReference type="Proteomes" id="UP000007797">
    <property type="component" value="Unassembled WGS sequence"/>
</dbReference>
<dbReference type="EMBL" id="GL883006">
    <property type="protein sequence ID" value="EGG25282.1"/>
    <property type="molecule type" value="Genomic_DNA"/>
</dbReference>
<keyword evidence="2" id="KW-1185">Reference proteome</keyword>
<dbReference type="AlphaFoldDB" id="F4PHU8"/>
<reference evidence="2" key="1">
    <citation type="journal article" date="2011" name="Genome Res.">
        <title>Phylogeny-wide analysis of social amoeba genomes highlights ancient origins for complex intercellular communication.</title>
        <authorList>
            <person name="Heidel A.J."/>
            <person name="Lawal H.M."/>
            <person name="Felder M."/>
            <person name="Schilde C."/>
            <person name="Helps N.R."/>
            <person name="Tunggal B."/>
            <person name="Rivero F."/>
            <person name="John U."/>
            <person name="Schleicher M."/>
            <person name="Eichinger L."/>
            <person name="Platzer M."/>
            <person name="Noegel A.A."/>
            <person name="Schaap P."/>
            <person name="Gloeckner G."/>
        </authorList>
    </citation>
    <scope>NUCLEOTIDE SEQUENCE [LARGE SCALE GENOMIC DNA]</scope>
    <source>
        <strain evidence="2">SH3</strain>
    </source>
</reference>
<dbReference type="KEGG" id="dfa:DFA_03530"/>
<dbReference type="GeneID" id="14877038"/>